<keyword evidence="7" id="KW-0378">Hydrolase</keyword>
<keyword evidence="15" id="KW-1185">Reference proteome</keyword>
<dbReference type="SMART" id="SM00631">
    <property type="entry name" value="Zn_pept"/>
    <property type="match status" value="1"/>
</dbReference>
<comment type="similarity">
    <text evidence="2 10">Belongs to the peptidase M14 family.</text>
</comment>
<dbReference type="GO" id="GO:0006508">
    <property type="term" value="P:proteolysis"/>
    <property type="evidence" value="ECO:0007669"/>
    <property type="project" value="UniProtKB-KW"/>
</dbReference>
<comment type="cofactor">
    <cofactor evidence="1">
        <name>Zn(2+)</name>
        <dbReference type="ChEBI" id="CHEBI:29105"/>
    </cofactor>
</comment>
<keyword evidence="8" id="KW-0862">Zinc</keyword>
<evidence type="ECO:0000259" key="13">
    <source>
        <dbReference type="PROSITE" id="PS52035"/>
    </source>
</evidence>
<dbReference type="PROSITE" id="PS52035">
    <property type="entry name" value="PEPTIDASE_M14"/>
    <property type="match status" value="1"/>
</dbReference>
<feature type="chain" id="PRO_5044828043" description="Peptidase M14 domain-containing protein" evidence="12">
    <location>
        <begin position="22"/>
        <end position="685"/>
    </location>
</feature>
<keyword evidence="5" id="KW-0479">Metal-binding</keyword>
<reference evidence="14 15" key="1">
    <citation type="journal article" date="2020" name="G3 (Bethesda)">
        <title>Improved Reference Genome for Cyclotella cryptica CCMP332, a Model for Cell Wall Morphogenesis, Salinity Adaptation, and Lipid Production in Diatoms (Bacillariophyta).</title>
        <authorList>
            <person name="Roberts W.R."/>
            <person name="Downey K.M."/>
            <person name="Ruck E.C."/>
            <person name="Traller J.C."/>
            <person name="Alverson A.J."/>
        </authorList>
    </citation>
    <scope>NUCLEOTIDE SEQUENCE [LARGE SCALE GENOMIC DNA]</scope>
    <source>
        <strain evidence="14 15">CCMP332</strain>
    </source>
</reference>
<comment type="caution">
    <text evidence="14">The sequence shown here is derived from an EMBL/GenBank/DDBJ whole genome shotgun (WGS) entry which is preliminary data.</text>
</comment>
<accession>A0ABD3QS09</accession>
<dbReference type="InterPro" id="IPR000834">
    <property type="entry name" value="Peptidase_M14"/>
</dbReference>
<dbReference type="SUPFAM" id="SSF53187">
    <property type="entry name" value="Zn-dependent exopeptidases"/>
    <property type="match status" value="1"/>
</dbReference>
<keyword evidence="9" id="KW-0482">Metalloprotease</keyword>
<feature type="domain" description="Peptidase M14" evidence="13">
    <location>
        <begin position="58"/>
        <end position="390"/>
    </location>
</feature>
<evidence type="ECO:0000256" key="3">
    <source>
        <dbReference type="ARBA" id="ARBA00022645"/>
    </source>
</evidence>
<feature type="signal peptide" evidence="12">
    <location>
        <begin position="1"/>
        <end position="21"/>
    </location>
</feature>
<dbReference type="Gene3D" id="3.40.630.10">
    <property type="entry name" value="Zn peptidases"/>
    <property type="match status" value="1"/>
</dbReference>
<evidence type="ECO:0000256" key="6">
    <source>
        <dbReference type="ARBA" id="ARBA00022729"/>
    </source>
</evidence>
<keyword evidence="6 12" id="KW-0732">Signal</keyword>
<evidence type="ECO:0000256" key="9">
    <source>
        <dbReference type="ARBA" id="ARBA00023049"/>
    </source>
</evidence>
<comment type="caution">
    <text evidence="10">Lacks conserved residue(s) required for the propagation of feature annotation.</text>
</comment>
<evidence type="ECO:0000313" key="15">
    <source>
        <dbReference type="Proteomes" id="UP001516023"/>
    </source>
</evidence>
<evidence type="ECO:0000256" key="2">
    <source>
        <dbReference type="ARBA" id="ARBA00005988"/>
    </source>
</evidence>
<sequence length="685" mass="75310">MNSTPVLLYLLALWTYDAAYASLRGDIQRKAYPSLHHSRQHANAISSRSYSNIPGFDCFHDIQGMTDAMFDLEKEYPDLVSIQSIGKSFSQDDIYAMKITVKGKSSSKGIVLLTGGVHAREYAPPELLMRFATDVLEKYDKDADTTWILEHTEIHIVFYVNPDGRHKAEEEPNTMWRKNVDPGNDKCSDSTFGVDINRNFDFLWGDINGASKYPCDDDYMGTSPASEPETQALTEYAKSLFPEAQRKSDPVGQMDEPFGEDIMGLYMDIHAYGGFTYYRKFSMNVLRFYSINSKYVSNEFSLFSVGSSLRAAAWGHKDAKSPDNASLEALGRKISSFNGYDLWAGGQPDFQYPVSGDTSDYMYAVLGVASFGLEIGKAFYESCAVFENNILPSNLPALLYAAKVSKKPNSLAKGPDVMELVADIGTDGITVTATASDSKLVNIVGYPDFETGGQTVSGITLSLDVHPDDLKGGSGKVDMSKDGNGFQAIIGTNGLSSGRHILYAQARDSDGYLGPVSSIFVVLDGSPSSPSSTPTGATQSPGEGAGTWDTIVDENFDSGYGAFAKRGVDVRHISKAKTRDGVVRIQQGNIQSKFDTSYSQYNVVFSAFFRANTNSKLCLDYRTKGTWNEVQCWSGEKLDPQTWHDDISAKFNVDSTSLAIRFQYKGNNAKDYVFLDSIKIQGEKV</sequence>
<dbReference type="GO" id="GO:0046872">
    <property type="term" value="F:metal ion binding"/>
    <property type="evidence" value="ECO:0007669"/>
    <property type="project" value="UniProtKB-KW"/>
</dbReference>
<proteinExistence type="inferred from homology"/>
<evidence type="ECO:0000256" key="5">
    <source>
        <dbReference type="ARBA" id="ARBA00022723"/>
    </source>
</evidence>
<evidence type="ECO:0000256" key="11">
    <source>
        <dbReference type="SAM" id="MobiDB-lite"/>
    </source>
</evidence>
<feature type="compositionally biased region" description="Low complexity" evidence="11">
    <location>
        <begin position="525"/>
        <end position="542"/>
    </location>
</feature>
<evidence type="ECO:0000256" key="10">
    <source>
        <dbReference type="PROSITE-ProRule" id="PRU01379"/>
    </source>
</evidence>
<dbReference type="FunFam" id="3.40.630.10:FF:000084">
    <property type="entry name" value="Carboxypeptidase B2"/>
    <property type="match status" value="1"/>
</dbReference>
<dbReference type="PANTHER" id="PTHR11705">
    <property type="entry name" value="PROTEASE FAMILY M14 CARBOXYPEPTIDASE A,B"/>
    <property type="match status" value="1"/>
</dbReference>
<dbReference type="GO" id="GO:0004180">
    <property type="term" value="F:carboxypeptidase activity"/>
    <property type="evidence" value="ECO:0007669"/>
    <property type="project" value="UniProtKB-KW"/>
</dbReference>
<name>A0ABD3QS09_9STRA</name>
<keyword evidence="3" id="KW-0121">Carboxypeptidase</keyword>
<evidence type="ECO:0000256" key="7">
    <source>
        <dbReference type="ARBA" id="ARBA00022801"/>
    </source>
</evidence>
<evidence type="ECO:0000313" key="14">
    <source>
        <dbReference type="EMBL" id="KAL3803208.1"/>
    </source>
</evidence>
<organism evidence="14 15">
    <name type="scientific">Cyclotella cryptica</name>
    <dbReference type="NCBI Taxonomy" id="29204"/>
    <lineage>
        <taxon>Eukaryota</taxon>
        <taxon>Sar</taxon>
        <taxon>Stramenopiles</taxon>
        <taxon>Ochrophyta</taxon>
        <taxon>Bacillariophyta</taxon>
        <taxon>Coscinodiscophyceae</taxon>
        <taxon>Thalassiosirophycidae</taxon>
        <taxon>Stephanodiscales</taxon>
        <taxon>Stephanodiscaceae</taxon>
        <taxon>Cyclotella</taxon>
    </lineage>
</organism>
<protein>
    <recommendedName>
        <fullName evidence="13">Peptidase M14 domain-containing protein</fullName>
    </recommendedName>
</protein>
<dbReference type="Proteomes" id="UP001516023">
    <property type="component" value="Unassembled WGS sequence"/>
</dbReference>
<dbReference type="EMBL" id="JABMIG020000015">
    <property type="protein sequence ID" value="KAL3803208.1"/>
    <property type="molecule type" value="Genomic_DNA"/>
</dbReference>
<dbReference type="PANTHER" id="PTHR11705:SF119">
    <property type="entry name" value="OS02G0119300 PROTEIN"/>
    <property type="match status" value="1"/>
</dbReference>
<evidence type="ECO:0000256" key="8">
    <source>
        <dbReference type="ARBA" id="ARBA00022833"/>
    </source>
</evidence>
<dbReference type="Pfam" id="PF00246">
    <property type="entry name" value="Peptidase_M14"/>
    <property type="match status" value="1"/>
</dbReference>
<evidence type="ECO:0000256" key="4">
    <source>
        <dbReference type="ARBA" id="ARBA00022670"/>
    </source>
</evidence>
<feature type="region of interest" description="Disordered" evidence="11">
    <location>
        <begin position="525"/>
        <end position="546"/>
    </location>
</feature>
<keyword evidence="4" id="KW-0645">Protease</keyword>
<dbReference type="AlphaFoldDB" id="A0ABD3QS09"/>
<gene>
    <name evidence="14" type="ORF">HJC23_003483</name>
</gene>
<evidence type="ECO:0000256" key="1">
    <source>
        <dbReference type="ARBA" id="ARBA00001947"/>
    </source>
</evidence>
<dbReference type="GO" id="GO:0008237">
    <property type="term" value="F:metallopeptidase activity"/>
    <property type="evidence" value="ECO:0007669"/>
    <property type="project" value="UniProtKB-KW"/>
</dbReference>
<evidence type="ECO:0000256" key="12">
    <source>
        <dbReference type="SAM" id="SignalP"/>
    </source>
</evidence>